<comment type="caution">
    <text evidence="3">The sequence shown here is derived from an EMBL/GenBank/DDBJ whole genome shotgun (WGS) entry which is preliminary data.</text>
</comment>
<dbReference type="Pfam" id="PF00665">
    <property type="entry name" value="rve"/>
    <property type="match status" value="1"/>
</dbReference>
<dbReference type="Pfam" id="PF13976">
    <property type="entry name" value="gag_pre-integrs"/>
    <property type="match status" value="1"/>
</dbReference>
<sequence length="1826" mass="207124">MVALLKTKDELFEKFRSYQRQLSVVDTPEQNGVSERANRTLLETVRALLKEAGLDSRYWAVALEMAVYLKNLKPTKAVEGMVPFQVWTGIKPNVEGLRIFGCLAYVHVSRTKHCVFMGYDEEKKGFKLLDLNQPQKYFVERSVIFDESRFPAKEQNSKGVEIKINNSQESSMTIPSFTQVTVTPSKPDSSDISETYSTTSISRLSDDLQSESGESSQTSSSIDVETVSSISNENEFRNINKRERIPKKFPDYVTDLSKKQVFFSALTEIQNRSKTKPASNQSEPRYASDQSNPTNHDASNQGKPKTYYVSIQEKSEGSSAPNQGASKVSNQDTRSDSHTKNQNLDIPVSAKEALDSPEGRLWAEAMLDELNSFNACGAWTLERPKPDSKIVGNKWVFKRKVNPDGTLLYRARLVAKGYTQTFGIDYHETYAPVVRRTTLRLLFSVAVNHDLKIDHLDVKTAFLNGDLSETVFMSQPEGFVAEGCDGMVCRLHKSVYGLKQAARSWNQKADHVLKQQGFVNFQNEPCVYVKKGKGSVVIIALYVDDFYLLYNNPNDKFELLTVLQSHFQIKDLGEAKDCLGMKIVRDWNQGTLLLHQEDYVKTILSKFNMEECVKVDTPMEERLKLKDLKSEMKGFEPYQELIGCLLYLSVCTRPDICYTVSFLSQYNASHTRTHWMLAKRVLSYLQGTQKLGLNYKKAMNPSFCLMGFADASWAGNPEDFRSYSGYCFTIDNNLISWESKKQKLTAQSSTESEYIAITEATKEALYLNSLVNNLFDCGDQRITIFNDNTSAIRQAYSSGFSARTKHFGCRMQLGMLFGHTDVDGVRQRFDLEVLVVNELTHNLLSIPCLNSDGYWTSFGEDKCYIEFENTLLAVGSLSANSLFLLEVGLEDQPDMCLMTAEEGLWHKRLGHLGYDNMKRLCGMVSGIDKLKCEGERFCEVCIEGKQARLPFGGTRPETTRPLERVHSDLCGPIKPVAYNGVKYIMTIIDDYTHYVVVYGLKSKESQEVVACIKAYVARVSVLFPRGISQFRYDNGTEYVNETLQSFFLENGIAYELTIPGTPEVNGVAERLNRSLLEKARCLLFGSGLSKRFWIEALLTAVYLLNRSPTQALKGKVVPAELWTGSKPDLSKLKVFGCVAYATKNKSQLRGKFDSRVKRCIMIGYCDNGYKLWSLEDKRIITARNVTFNEKKFKFDDFVEVYGGNYEGDFVLDLDDGNERESDGEIDEAEGENDEIERETEEEVPVEPPQVEDFDEIGEAQGVRRGTRVRVRPAYLNDFVQMCMLSKFVDNYKNDNEPEDLFVFAGFNDTQEVDVDDVPVDYESIKFRSDRSLWLAAVNEELSALAENNTWELTSLPRGKVPINCKWVFTVKSDGDGNIDRYKARLVVKGCSQRYGIDYSETYAPVAKLSTVRIFLCLANKLKLFVQQLDVKCAFLNGDLREEIYMWPPEGLSVEDGNVCKLKKTLYGLKQAPLEWNRKFNDTVSSLGFSQCEADKCLYVRRGNNGVVFLLLYVDDFLISSDNESLLSDVKGKLMSKFQMRDLGEVSYFLGIKIKRGRNGMFLSQEKYLSKVLRKFKLDTSRPVNTPMDPKPEVEIGNDSSIINVLPYRSAIGSLMYSCMSVRPDFCTAVNLFSQFQAYATEKHWKGVKRILRYIQGTQNWGLWYRGLSDVPLVLYADADYANSPDRKSLSGFVIQMFGDTIAWGTRKQTSVAQSSCEAEYIALATAVSELLWVRQLLNELGVLISDLITVFEDNTSAIEALKKWDVKRLKHVDVKYNFIKDLYHKNLISVDYIPSADQKADIMTKGLPFVSFSKHRENIGMCESNL</sequence>
<dbReference type="PANTHER" id="PTHR11439">
    <property type="entry name" value="GAG-POL-RELATED RETROTRANSPOSON"/>
    <property type="match status" value="1"/>
</dbReference>
<keyword evidence="4" id="KW-1185">Reference proteome</keyword>
<feature type="region of interest" description="Disordered" evidence="1">
    <location>
        <begin position="1214"/>
        <end position="1241"/>
    </location>
</feature>
<dbReference type="EMBL" id="JAPTSV010000005">
    <property type="protein sequence ID" value="KAJ1528127.1"/>
    <property type="molecule type" value="Genomic_DNA"/>
</dbReference>
<feature type="region of interest" description="Disordered" evidence="1">
    <location>
        <begin position="271"/>
        <end position="350"/>
    </location>
</feature>
<name>A0AAV7XPL0_9NEOP</name>
<feature type="compositionally biased region" description="Low complexity" evidence="1">
    <location>
        <begin position="210"/>
        <end position="221"/>
    </location>
</feature>
<dbReference type="Gene3D" id="3.30.420.10">
    <property type="entry name" value="Ribonuclease H-like superfamily/Ribonuclease H"/>
    <property type="match status" value="2"/>
</dbReference>
<dbReference type="InterPro" id="IPR036397">
    <property type="entry name" value="RNaseH_sf"/>
</dbReference>
<dbReference type="GO" id="GO:0003676">
    <property type="term" value="F:nucleic acid binding"/>
    <property type="evidence" value="ECO:0007669"/>
    <property type="project" value="InterPro"/>
</dbReference>
<gene>
    <name evidence="3" type="ORF">ONE63_008041</name>
</gene>
<dbReference type="GO" id="GO:0015074">
    <property type="term" value="P:DNA integration"/>
    <property type="evidence" value="ECO:0007669"/>
    <property type="project" value="InterPro"/>
</dbReference>
<feature type="region of interest" description="Disordered" evidence="1">
    <location>
        <begin position="180"/>
        <end position="226"/>
    </location>
</feature>
<dbReference type="Pfam" id="PF25597">
    <property type="entry name" value="SH3_retrovirus"/>
    <property type="match status" value="2"/>
</dbReference>
<accession>A0AAV7XPL0</accession>
<dbReference type="SUPFAM" id="SSF53098">
    <property type="entry name" value="Ribonuclease H-like"/>
    <property type="match status" value="2"/>
</dbReference>
<evidence type="ECO:0000256" key="1">
    <source>
        <dbReference type="SAM" id="MobiDB-lite"/>
    </source>
</evidence>
<dbReference type="InterPro" id="IPR012337">
    <property type="entry name" value="RNaseH-like_sf"/>
</dbReference>
<dbReference type="InterPro" id="IPR057670">
    <property type="entry name" value="SH3_retrovirus"/>
</dbReference>
<organism evidence="3 4">
    <name type="scientific">Megalurothrips usitatus</name>
    <name type="common">bean blossom thrips</name>
    <dbReference type="NCBI Taxonomy" id="439358"/>
    <lineage>
        <taxon>Eukaryota</taxon>
        <taxon>Metazoa</taxon>
        <taxon>Ecdysozoa</taxon>
        <taxon>Arthropoda</taxon>
        <taxon>Hexapoda</taxon>
        <taxon>Insecta</taxon>
        <taxon>Pterygota</taxon>
        <taxon>Neoptera</taxon>
        <taxon>Paraneoptera</taxon>
        <taxon>Thysanoptera</taxon>
        <taxon>Terebrantia</taxon>
        <taxon>Thripoidea</taxon>
        <taxon>Thripidae</taxon>
        <taxon>Megalurothrips</taxon>
    </lineage>
</organism>
<dbReference type="InterPro" id="IPR013103">
    <property type="entry name" value="RVT_2"/>
</dbReference>
<feature type="compositionally biased region" description="Acidic residues" evidence="1">
    <location>
        <begin position="1223"/>
        <end position="1241"/>
    </location>
</feature>
<dbReference type="PROSITE" id="PS50994">
    <property type="entry name" value="INTEGRASE"/>
    <property type="match status" value="2"/>
</dbReference>
<dbReference type="InterPro" id="IPR025724">
    <property type="entry name" value="GAG-pre-integrase_dom"/>
</dbReference>
<evidence type="ECO:0000313" key="3">
    <source>
        <dbReference type="EMBL" id="KAJ1528127.1"/>
    </source>
</evidence>
<feature type="compositionally biased region" description="Polar residues" evidence="1">
    <location>
        <begin position="271"/>
        <end position="303"/>
    </location>
</feature>
<dbReference type="SUPFAM" id="SSF56672">
    <property type="entry name" value="DNA/RNA polymerases"/>
    <property type="match status" value="2"/>
</dbReference>
<feature type="domain" description="Integrase catalytic" evidence="2">
    <location>
        <begin position="1"/>
        <end position="91"/>
    </location>
</feature>
<evidence type="ECO:0000259" key="2">
    <source>
        <dbReference type="PROSITE" id="PS50994"/>
    </source>
</evidence>
<dbReference type="Proteomes" id="UP001075354">
    <property type="component" value="Chromosome 5"/>
</dbReference>
<dbReference type="Pfam" id="PF07727">
    <property type="entry name" value="RVT_2"/>
    <property type="match status" value="2"/>
</dbReference>
<dbReference type="InterPro" id="IPR043502">
    <property type="entry name" value="DNA/RNA_pol_sf"/>
</dbReference>
<dbReference type="GO" id="GO:0042575">
    <property type="term" value="C:DNA polymerase complex"/>
    <property type="evidence" value="ECO:0007669"/>
    <property type="project" value="UniProtKB-ARBA"/>
</dbReference>
<dbReference type="InterPro" id="IPR001584">
    <property type="entry name" value="Integrase_cat-core"/>
</dbReference>
<evidence type="ECO:0000313" key="4">
    <source>
        <dbReference type="Proteomes" id="UP001075354"/>
    </source>
</evidence>
<feature type="compositionally biased region" description="Polar residues" evidence="1">
    <location>
        <begin position="317"/>
        <end position="332"/>
    </location>
</feature>
<protein>
    <recommendedName>
        <fullName evidence="2">Integrase catalytic domain-containing protein</fullName>
    </recommendedName>
</protein>
<feature type="compositionally biased region" description="Polar residues" evidence="1">
    <location>
        <begin position="180"/>
        <end position="203"/>
    </location>
</feature>
<dbReference type="CDD" id="cd09272">
    <property type="entry name" value="RNase_HI_RT_Ty1"/>
    <property type="match status" value="2"/>
</dbReference>
<dbReference type="GO" id="GO:0071897">
    <property type="term" value="P:DNA biosynthetic process"/>
    <property type="evidence" value="ECO:0007669"/>
    <property type="project" value="UniProtKB-ARBA"/>
</dbReference>
<feature type="domain" description="Integrase catalytic" evidence="2">
    <location>
        <begin position="957"/>
        <end position="1126"/>
    </location>
</feature>
<reference evidence="3" key="1">
    <citation type="submission" date="2022-12" db="EMBL/GenBank/DDBJ databases">
        <title>Chromosome-level genome assembly of the bean flower thrips Megalurothrips usitatus.</title>
        <authorList>
            <person name="Ma L."/>
            <person name="Liu Q."/>
            <person name="Li H."/>
            <person name="Cai W."/>
        </authorList>
    </citation>
    <scope>NUCLEOTIDE SEQUENCE</scope>
    <source>
        <strain evidence="3">Cailab_2022a</strain>
    </source>
</reference>
<proteinExistence type="predicted"/>
<dbReference type="PANTHER" id="PTHR11439:SF483">
    <property type="entry name" value="PEPTIDE SYNTHASE GLIP-LIKE, PUTATIVE (AFU_ORTHOLOGUE AFUA_3G12920)-RELATED"/>
    <property type="match status" value="1"/>
</dbReference>